<dbReference type="SUPFAM" id="SSF56112">
    <property type="entry name" value="Protein kinase-like (PK-like)"/>
    <property type="match status" value="1"/>
</dbReference>
<feature type="non-terminal residue" evidence="2">
    <location>
        <position position="267"/>
    </location>
</feature>
<comment type="caution">
    <text evidence="2">The sequence shown here is derived from an EMBL/GenBank/DDBJ whole genome shotgun (WGS) entry which is preliminary data.</text>
</comment>
<dbReference type="InterPro" id="IPR011009">
    <property type="entry name" value="Kinase-like_dom_sf"/>
</dbReference>
<evidence type="ECO:0000313" key="3">
    <source>
        <dbReference type="Proteomes" id="UP001281003"/>
    </source>
</evidence>
<dbReference type="PANTHER" id="PTHR37542">
    <property type="entry name" value="HELO DOMAIN-CONTAINING PROTEIN-RELATED"/>
    <property type="match status" value="1"/>
</dbReference>
<accession>A0AAE0UGG3</accession>
<dbReference type="GO" id="GO:0004672">
    <property type="term" value="F:protein kinase activity"/>
    <property type="evidence" value="ECO:0007669"/>
    <property type="project" value="InterPro"/>
</dbReference>
<name>A0AAE0UGG3_SORBR</name>
<reference evidence="2" key="2">
    <citation type="submission" date="2023-07" db="EMBL/GenBank/DDBJ databases">
        <authorList>
            <consortium name="Lawrence Berkeley National Laboratory"/>
            <person name="Haridas S."/>
            <person name="Hensen N."/>
            <person name="Bonometti L."/>
            <person name="Westerberg I."/>
            <person name="Brannstrom I.O."/>
            <person name="Guillou S."/>
            <person name="Cros-Aarteil S."/>
            <person name="Calhoun S."/>
            <person name="Kuo A."/>
            <person name="Mondo S."/>
            <person name="Pangilinan J."/>
            <person name="Riley R."/>
            <person name="LaButti K."/>
            <person name="Andreopoulos B."/>
            <person name="Lipzen A."/>
            <person name="Chen C."/>
            <person name="Yanf M."/>
            <person name="Daum C."/>
            <person name="Ng V."/>
            <person name="Clum A."/>
            <person name="Steindorff A."/>
            <person name="Ohm R."/>
            <person name="Martin F."/>
            <person name="Silar P."/>
            <person name="Natvig D."/>
            <person name="Lalanne C."/>
            <person name="Gautier V."/>
            <person name="Ament-velasquez S.L."/>
            <person name="Kruys A."/>
            <person name="Hutchinson M.I."/>
            <person name="Powell A.J."/>
            <person name="Barry K."/>
            <person name="Miller A.N."/>
            <person name="Grigoriev I.V."/>
            <person name="Debuchy R."/>
            <person name="Gladieux P."/>
            <person name="Thoren M.H."/>
            <person name="Johannesson H."/>
        </authorList>
    </citation>
    <scope>NUCLEOTIDE SEQUENCE</scope>
    <source>
        <strain evidence="2">FGSC 1904</strain>
    </source>
</reference>
<evidence type="ECO:0000313" key="2">
    <source>
        <dbReference type="EMBL" id="KAK3402489.1"/>
    </source>
</evidence>
<feature type="domain" description="Protein kinase" evidence="1">
    <location>
        <begin position="1"/>
        <end position="267"/>
    </location>
</feature>
<dbReference type="Proteomes" id="UP001281003">
    <property type="component" value="Unassembled WGS sequence"/>
</dbReference>
<dbReference type="PANTHER" id="PTHR37542:SF1">
    <property type="entry name" value="PRION-INHIBITION AND PROPAGATION HELO DOMAIN-CONTAINING PROTEIN"/>
    <property type="match status" value="1"/>
</dbReference>
<sequence length="267" mass="30331">LEDAMTLAVKLQNASPEEFGLLPCKGLVKHARNPTQPRRDITMVFKFPPQYNTVNSLRGLLLETQAQTGFAETPQGRIDRLAMAKHLVKAVLSVHLYDMVHKNIRPETLVCFSTADQDQKRRFPQNAFLIGFEVMRGSRHQSDKAQTKSAQDAANLYHHPDRLRSDTSTYETPYHRMEHDVYSLGVCLLEIGLWRSFVTYNENGPMVGKELRLTDGSLQSADAMKNHFFRLANSELASKMGAEYSGVVCRCLTSWDEAKKQDFPPER</sequence>
<dbReference type="GO" id="GO:0005524">
    <property type="term" value="F:ATP binding"/>
    <property type="evidence" value="ECO:0007669"/>
    <property type="project" value="InterPro"/>
</dbReference>
<organism evidence="2 3">
    <name type="scientific">Sordaria brevicollis</name>
    <dbReference type="NCBI Taxonomy" id="83679"/>
    <lineage>
        <taxon>Eukaryota</taxon>
        <taxon>Fungi</taxon>
        <taxon>Dikarya</taxon>
        <taxon>Ascomycota</taxon>
        <taxon>Pezizomycotina</taxon>
        <taxon>Sordariomycetes</taxon>
        <taxon>Sordariomycetidae</taxon>
        <taxon>Sordariales</taxon>
        <taxon>Sordariaceae</taxon>
        <taxon>Sordaria</taxon>
    </lineage>
</organism>
<dbReference type="InterPro" id="IPR000719">
    <property type="entry name" value="Prot_kinase_dom"/>
</dbReference>
<reference evidence="2" key="1">
    <citation type="journal article" date="2023" name="Mol. Phylogenet. Evol.">
        <title>Genome-scale phylogeny and comparative genomics of the fungal order Sordariales.</title>
        <authorList>
            <person name="Hensen N."/>
            <person name="Bonometti L."/>
            <person name="Westerberg I."/>
            <person name="Brannstrom I.O."/>
            <person name="Guillou S."/>
            <person name="Cros-Aarteil S."/>
            <person name="Calhoun S."/>
            <person name="Haridas S."/>
            <person name="Kuo A."/>
            <person name="Mondo S."/>
            <person name="Pangilinan J."/>
            <person name="Riley R."/>
            <person name="LaButti K."/>
            <person name="Andreopoulos B."/>
            <person name="Lipzen A."/>
            <person name="Chen C."/>
            <person name="Yan M."/>
            <person name="Daum C."/>
            <person name="Ng V."/>
            <person name="Clum A."/>
            <person name="Steindorff A."/>
            <person name="Ohm R.A."/>
            <person name="Martin F."/>
            <person name="Silar P."/>
            <person name="Natvig D.O."/>
            <person name="Lalanne C."/>
            <person name="Gautier V."/>
            <person name="Ament-Velasquez S.L."/>
            <person name="Kruys A."/>
            <person name="Hutchinson M.I."/>
            <person name="Powell A.J."/>
            <person name="Barry K."/>
            <person name="Miller A.N."/>
            <person name="Grigoriev I.V."/>
            <person name="Debuchy R."/>
            <person name="Gladieux P."/>
            <person name="Hiltunen Thoren M."/>
            <person name="Johannesson H."/>
        </authorList>
    </citation>
    <scope>NUCLEOTIDE SEQUENCE</scope>
    <source>
        <strain evidence="2">FGSC 1904</strain>
    </source>
</reference>
<dbReference type="Gene3D" id="1.10.510.10">
    <property type="entry name" value="Transferase(Phosphotransferase) domain 1"/>
    <property type="match status" value="1"/>
</dbReference>
<keyword evidence="3" id="KW-1185">Reference proteome</keyword>
<dbReference type="AlphaFoldDB" id="A0AAE0UGG3"/>
<dbReference type="PROSITE" id="PS50011">
    <property type="entry name" value="PROTEIN_KINASE_DOM"/>
    <property type="match status" value="1"/>
</dbReference>
<gene>
    <name evidence="2" type="ORF">B0T20DRAFT_316298</name>
</gene>
<proteinExistence type="predicted"/>
<protein>
    <recommendedName>
        <fullName evidence="1">Protein kinase domain-containing protein</fullName>
    </recommendedName>
</protein>
<evidence type="ECO:0000259" key="1">
    <source>
        <dbReference type="PROSITE" id="PS50011"/>
    </source>
</evidence>
<dbReference type="EMBL" id="JAUTDP010000001">
    <property type="protein sequence ID" value="KAK3402489.1"/>
    <property type="molecule type" value="Genomic_DNA"/>
</dbReference>
<feature type="non-terminal residue" evidence="2">
    <location>
        <position position="1"/>
    </location>
</feature>